<dbReference type="PANTHER" id="PTHR30024:SF47">
    <property type="entry name" value="TAURINE-BINDING PERIPLASMIC PROTEIN"/>
    <property type="match status" value="1"/>
</dbReference>
<dbReference type="Gene3D" id="3.40.190.10">
    <property type="entry name" value="Periplasmic binding protein-like II"/>
    <property type="match status" value="2"/>
</dbReference>
<dbReference type="RefSeq" id="WP_073089020.1">
    <property type="nucleotide sequence ID" value="NZ_FQWY01000003.1"/>
</dbReference>
<dbReference type="PANTHER" id="PTHR30024">
    <property type="entry name" value="ALIPHATIC SULFONATES-BINDING PROTEIN-RELATED"/>
    <property type="match status" value="1"/>
</dbReference>
<proteinExistence type="inferred from homology"/>
<dbReference type="PROSITE" id="PS51257">
    <property type="entry name" value="PROKAR_LIPOPROTEIN"/>
    <property type="match status" value="1"/>
</dbReference>
<evidence type="ECO:0000313" key="7">
    <source>
        <dbReference type="Proteomes" id="UP000242329"/>
    </source>
</evidence>
<evidence type="ECO:0000256" key="1">
    <source>
        <dbReference type="ARBA" id="ARBA00004418"/>
    </source>
</evidence>
<comment type="subcellular location">
    <subcellularLocation>
        <location evidence="1">Periplasm</location>
    </subcellularLocation>
</comment>
<dbReference type="EMBL" id="FQWY01000003">
    <property type="protein sequence ID" value="SHG42645.1"/>
    <property type="molecule type" value="Genomic_DNA"/>
</dbReference>
<feature type="signal peptide" evidence="4">
    <location>
        <begin position="1"/>
        <end position="24"/>
    </location>
</feature>
<dbReference type="SUPFAM" id="SSF53850">
    <property type="entry name" value="Periplasmic binding protein-like II"/>
    <property type="match status" value="1"/>
</dbReference>
<keyword evidence="3 4" id="KW-0732">Signal</keyword>
<evidence type="ECO:0000256" key="3">
    <source>
        <dbReference type="ARBA" id="ARBA00022729"/>
    </source>
</evidence>
<accession>A0A1M5JQG0</accession>
<dbReference type="NCBIfam" id="NF040735">
    <property type="entry name" value="SBP_SaoX"/>
    <property type="match status" value="1"/>
</dbReference>
<keyword evidence="7" id="KW-1185">Reference proteome</keyword>
<evidence type="ECO:0000256" key="2">
    <source>
        <dbReference type="ARBA" id="ARBA00010742"/>
    </source>
</evidence>
<dbReference type="AlphaFoldDB" id="A0A1M5JQG0"/>
<gene>
    <name evidence="6" type="ORF">SAMN02745221_00180</name>
</gene>
<evidence type="ECO:0000259" key="5">
    <source>
        <dbReference type="Pfam" id="PF09084"/>
    </source>
</evidence>
<dbReference type="STRING" id="1123382.SAMN02745221_00180"/>
<dbReference type="Proteomes" id="UP000242329">
    <property type="component" value="Unassembled WGS sequence"/>
</dbReference>
<dbReference type="InterPro" id="IPR015168">
    <property type="entry name" value="SsuA/THI5"/>
</dbReference>
<evidence type="ECO:0000256" key="4">
    <source>
        <dbReference type="SAM" id="SignalP"/>
    </source>
</evidence>
<dbReference type="OrthoDB" id="1701777at2"/>
<organism evidence="6 7">
    <name type="scientific">Thermosyntropha lipolytica DSM 11003</name>
    <dbReference type="NCBI Taxonomy" id="1123382"/>
    <lineage>
        <taxon>Bacteria</taxon>
        <taxon>Bacillati</taxon>
        <taxon>Bacillota</taxon>
        <taxon>Clostridia</taxon>
        <taxon>Eubacteriales</taxon>
        <taxon>Syntrophomonadaceae</taxon>
        <taxon>Thermosyntropha</taxon>
    </lineage>
</organism>
<dbReference type="Pfam" id="PF09084">
    <property type="entry name" value="NMT1"/>
    <property type="match status" value="1"/>
</dbReference>
<name>A0A1M5JQG0_9FIRM</name>
<feature type="domain" description="SsuA/THI5-like" evidence="5">
    <location>
        <begin position="49"/>
        <end position="258"/>
    </location>
</feature>
<feature type="chain" id="PRO_5039596206" evidence="4">
    <location>
        <begin position="25"/>
        <end position="366"/>
    </location>
</feature>
<sequence>MKRNYKWLTLLLLLVFAVSITGCGGTKPAAEGGKDDYVVKLGYYNCDHMIGAVVGEAAGIYEQMGLKVKLFGNGKVPQAMAAGQMDVGYIGTRGLMASRPKGAPIKVAANNHIGGSMYLVVANDIKSPQDLIGQPLGIGNEPEKSEDWPVYAKTLGIPVEGSNYKCIEFDSDQAAYLALKTGQIKGFTCCDPWASMAEYEGTGYIMATYMEMMTGDEKQMGSCCVYSMNENFKKEHPELARKMVQAHVEALKYVYTHPIKSARIFAEYYHVPEEVALRTIYKKCVAEGRTLTWKIDEGQMRFAMKVYQNEKLMDEVPAYEDVIDIEFYKSCNLEDFDKFIKEKVDPVFPVGMSYEDWKKKAKEIDA</sequence>
<protein>
    <submittedName>
        <fullName evidence="6">NitT/TauT family transport system substrate-binding protein</fullName>
    </submittedName>
</protein>
<evidence type="ECO:0000313" key="6">
    <source>
        <dbReference type="EMBL" id="SHG42645.1"/>
    </source>
</evidence>
<reference evidence="7" key="1">
    <citation type="submission" date="2016-11" db="EMBL/GenBank/DDBJ databases">
        <authorList>
            <person name="Varghese N."/>
            <person name="Submissions S."/>
        </authorList>
    </citation>
    <scope>NUCLEOTIDE SEQUENCE [LARGE SCALE GENOMIC DNA]</scope>
    <source>
        <strain evidence="7">DSM 11003</strain>
    </source>
</reference>
<dbReference type="GO" id="GO:0042597">
    <property type="term" value="C:periplasmic space"/>
    <property type="evidence" value="ECO:0007669"/>
    <property type="project" value="UniProtKB-SubCell"/>
</dbReference>
<comment type="similarity">
    <text evidence="2">Belongs to the bacterial solute-binding protein SsuA/TauA family.</text>
</comment>